<dbReference type="AlphaFoldDB" id="K0F0X1"/>
<evidence type="ECO:0000313" key="2">
    <source>
        <dbReference type="Proteomes" id="UP000006304"/>
    </source>
</evidence>
<dbReference type="PRINTS" id="PR00368">
    <property type="entry name" value="FADPNR"/>
</dbReference>
<dbReference type="InterPro" id="IPR036188">
    <property type="entry name" value="FAD/NAD-bd_sf"/>
</dbReference>
<dbReference type="STRING" id="1133849.O3I_016775"/>
<protein>
    <submittedName>
        <fullName evidence="1">Monooxygenase</fullName>
    </submittedName>
</protein>
<keyword evidence="2" id="KW-1185">Reference proteome</keyword>
<dbReference type="PANTHER" id="PTHR42877">
    <property type="entry name" value="L-ORNITHINE N(5)-MONOOXYGENASE-RELATED"/>
    <property type="match status" value="1"/>
</dbReference>
<evidence type="ECO:0000313" key="1">
    <source>
        <dbReference type="EMBL" id="AFU01316.1"/>
    </source>
</evidence>
<organism evidence="1 2">
    <name type="scientific">Nocardia brasiliensis (strain ATCC 700358 / HUJEG-1)</name>
    <dbReference type="NCBI Taxonomy" id="1133849"/>
    <lineage>
        <taxon>Bacteria</taxon>
        <taxon>Bacillati</taxon>
        <taxon>Actinomycetota</taxon>
        <taxon>Actinomycetes</taxon>
        <taxon>Mycobacteriales</taxon>
        <taxon>Nocardiaceae</taxon>
        <taxon>Nocardia</taxon>
    </lineage>
</organism>
<accession>K0F0X1</accession>
<dbReference type="HOGENOM" id="CLU_006937_7_1_11"/>
<proteinExistence type="predicted"/>
<dbReference type="InterPro" id="IPR051209">
    <property type="entry name" value="FAD-bind_Monooxygenase_sf"/>
</dbReference>
<sequence>MDMTAPDFTVAVVGAGPSGIVTGIKLKQAGIQDFTILERADDVGGSWHSNTYPAICADSPGLAYQYSFLKNRNWTRFFPKGAEVRDYHVRAAQQYGLYPHLQFGKHVVAQKWDAAQRFWNLRLADGATITARFLITAVGVFVDPVTEPDIAGLDEFAGVVQRTASWQHAHRHEGKRVAVIGTGASAVQIVPALAPDAAVVDVYQRTPVWCLPKPDFDLTSGVARVLRSRRLVGVLHGIGLAFFDLMLRLAAVLPKPVAKFLLVGFDLSARAAYSLVLLKAVQDPAVRQLLRPRFGLVVKRPVLSNSFLQTFNRANTNLITEPIERLTRTGIRTTAGVDRTYDMIVLATGFVVFIDPRAYPPGTIVGRDDADLGTLFATRGMQAYEGLSVPGFPNRWMIVGPYSWTGTGWHSAAELAADHTVRIIKETLRRGADVAEVTQAAHDRYHRAVQRNGRNIELYYKEINGGTRTYYVNAQGEVAYIRPGSFLRAIWGGRYSPVNHYSYTGPQGV</sequence>
<dbReference type="Pfam" id="PF13738">
    <property type="entry name" value="Pyr_redox_3"/>
    <property type="match status" value="1"/>
</dbReference>
<dbReference type="Proteomes" id="UP000006304">
    <property type="component" value="Chromosome"/>
</dbReference>
<dbReference type="eggNOG" id="COG2072">
    <property type="taxonomic scope" value="Bacteria"/>
</dbReference>
<dbReference type="SUPFAM" id="SSF51905">
    <property type="entry name" value="FAD/NAD(P)-binding domain"/>
    <property type="match status" value="2"/>
</dbReference>
<dbReference type="KEGG" id="nbr:O3I_016775"/>
<keyword evidence="1" id="KW-0503">Monooxygenase</keyword>
<dbReference type="EMBL" id="CP003876">
    <property type="protein sequence ID" value="AFU01316.1"/>
    <property type="molecule type" value="Genomic_DNA"/>
</dbReference>
<reference evidence="1 2" key="1">
    <citation type="journal article" date="2012" name="J. Bacteriol.">
        <title>Complete genome sequence of Nocardia brasiliensis HUJEG-1.</title>
        <authorList>
            <person name="Vera-Cabrera L."/>
            <person name="Ortiz-Lopez R."/>
            <person name="Elizondo-Gonzalez R."/>
            <person name="Perez-Maya A.A."/>
            <person name="Ocampo-Candiani J."/>
        </authorList>
    </citation>
    <scope>NUCLEOTIDE SEQUENCE [LARGE SCALE GENOMIC DNA]</scope>
    <source>
        <strain evidence="2">ATCC 700358</strain>
    </source>
</reference>
<dbReference type="GO" id="GO:0004497">
    <property type="term" value="F:monooxygenase activity"/>
    <property type="evidence" value="ECO:0007669"/>
    <property type="project" value="UniProtKB-KW"/>
</dbReference>
<name>K0F0X1_NOCB7</name>
<dbReference type="Gene3D" id="3.50.50.60">
    <property type="entry name" value="FAD/NAD(P)-binding domain"/>
    <property type="match status" value="2"/>
</dbReference>
<keyword evidence="1" id="KW-0560">Oxidoreductase</keyword>
<gene>
    <name evidence="1" type="ORF">O3I_016775</name>
</gene>
<dbReference type="PANTHER" id="PTHR42877:SF4">
    <property type="entry name" value="FAD_NAD(P)-BINDING DOMAIN-CONTAINING PROTEIN-RELATED"/>
    <property type="match status" value="1"/>
</dbReference>
<dbReference type="PRINTS" id="PR00469">
    <property type="entry name" value="PNDRDTASEII"/>
</dbReference>